<evidence type="ECO:0000313" key="3">
    <source>
        <dbReference type="Proteomes" id="UP001313282"/>
    </source>
</evidence>
<dbReference type="EMBL" id="JAVHNR010000010">
    <property type="protein sequence ID" value="KAK6331729.1"/>
    <property type="molecule type" value="Genomic_DNA"/>
</dbReference>
<name>A0AAN8MQF3_9PEZI</name>
<evidence type="ECO:0000313" key="2">
    <source>
        <dbReference type="EMBL" id="KAK6331729.1"/>
    </source>
</evidence>
<keyword evidence="3" id="KW-1185">Reference proteome</keyword>
<proteinExistence type="predicted"/>
<sequence length="724" mass="82773">MDNTETQHYADITASFIDNEMPKLHPAFRNPSRLDDQRAQYRPPPAFRVLEEMLREHFQSKYGISDQDYSLDEVLARTNAAGEHYAGGTSKIEKGWLSLGKRAESLKAWLEFLPEEYGLNIVKAGFGVILEMAQESAKNRDQVIDTFQRVNEIVSEIEINTASLDWDKIVRESALDLFGAIADIIIELLKLGPKVTRQAQDSDESSSPKSKGSIFSPKSLKMTKSSKREKPSGNMDELLATMEGKAARLQSFVSSRRDKTIMDTHKIVLEGNRQVSEIRYNTKNIEIQSRKIGQGVEETGSKVEKISETLYQTEADVRHISEAVDQQGSELKQIKAYLERYEEMFRTKTSSLSPEELKFLMDEKQQYQDLKSFAELYFAKQARSSMYTLLFDQFQKEITSNIRRPSLSALRRSRNTESKLPLEGFIMLLASREDPETRETISNDIKIVLAQPHRDIKGILSRVEDFDARSQTQAQSMIQKERFLMWMSNEESDILLVDGNLHSSASDNLSAMSLLGATFAISMSAIRSEDVFMHFFCGLHTSTRDWFYGPNGLVRSLIIQLLRALDQRGDPNLSFINSKRYVRRLKMHDLDTLCIALEELINQFPAGTNIYCIIDGISVYDKDYQGLFEGMKMVLGRLQDIINNDNLEPNFKILCMTPGKSTRRVKQLVYSECRLDLSSNNLNIGQISEYSLRTNLPPPSPMSRPRTPNSIWEQDDYPEHRGRR</sequence>
<dbReference type="Proteomes" id="UP001313282">
    <property type="component" value="Unassembled WGS sequence"/>
</dbReference>
<dbReference type="PANTHER" id="PTHR40619">
    <property type="entry name" value="FUNGAL STAND N-TERMINAL GOODBYE DOMAIN-CONTAINING PROTEIN"/>
    <property type="match status" value="1"/>
</dbReference>
<feature type="region of interest" description="Disordered" evidence="1">
    <location>
        <begin position="198"/>
        <end position="234"/>
    </location>
</feature>
<feature type="region of interest" description="Disordered" evidence="1">
    <location>
        <begin position="693"/>
        <end position="724"/>
    </location>
</feature>
<protein>
    <submittedName>
        <fullName evidence="2">Uncharacterized protein</fullName>
    </submittedName>
</protein>
<dbReference type="AlphaFoldDB" id="A0AAN8MQF3"/>
<organism evidence="2 3">
    <name type="scientific">Orbilia javanica</name>
    <dbReference type="NCBI Taxonomy" id="47235"/>
    <lineage>
        <taxon>Eukaryota</taxon>
        <taxon>Fungi</taxon>
        <taxon>Dikarya</taxon>
        <taxon>Ascomycota</taxon>
        <taxon>Pezizomycotina</taxon>
        <taxon>Orbiliomycetes</taxon>
        <taxon>Orbiliales</taxon>
        <taxon>Orbiliaceae</taxon>
        <taxon>Orbilia</taxon>
    </lineage>
</organism>
<comment type="caution">
    <text evidence="2">The sequence shown here is derived from an EMBL/GenBank/DDBJ whole genome shotgun (WGS) entry which is preliminary data.</text>
</comment>
<dbReference type="PANTHER" id="PTHR40619:SF3">
    <property type="entry name" value="FUNGAL STAND N-TERMINAL GOODBYE DOMAIN-CONTAINING PROTEIN"/>
    <property type="match status" value="1"/>
</dbReference>
<reference evidence="2 3" key="1">
    <citation type="submission" date="2019-10" db="EMBL/GenBank/DDBJ databases">
        <authorList>
            <person name="Palmer J.M."/>
        </authorList>
    </citation>
    <scope>NUCLEOTIDE SEQUENCE [LARGE SCALE GENOMIC DNA]</scope>
    <source>
        <strain evidence="2 3">TWF718</strain>
    </source>
</reference>
<feature type="compositionally biased region" description="Low complexity" evidence="1">
    <location>
        <begin position="205"/>
        <end position="219"/>
    </location>
</feature>
<gene>
    <name evidence="2" type="ORF">TWF718_002272</name>
</gene>
<accession>A0AAN8MQF3</accession>
<evidence type="ECO:0000256" key="1">
    <source>
        <dbReference type="SAM" id="MobiDB-lite"/>
    </source>
</evidence>